<keyword evidence="8" id="KW-0449">Lipoprotein</keyword>
<evidence type="ECO:0000256" key="9">
    <source>
        <dbReference type="SAM" id="SignalP"/>
    </source>
</evidence>
<keyword evidence="4" id="KW-0964">Secreted</keyword>
<feature type="signal peptide" evidence="9">
    <location>
        <begin position="1"/>
        <end position="18"/>
    </location>
</feature>
<dbReference type="AlphaFoldDB" id="A0A6A5KEW7"/>
<dbReference type="EMBL" id="ML975297">
    <property type="protein sequence ID" value="KAF1834750.1"/>
    <property type="molecule type" value="Genomic_DNA"/>
</dbReference>
<keyword evidence="6 9" id="KW-0732">Signal</keyword>
<dbReference type="InterPro" id="IPR008427">
    <property type="entry name" value="Extracellular_membr_CFEM_dom"/>
</dbReference>
<keyword evidence="5" id="KW-0472">Membrane</keyword>
<evidence type="ECO:0000256" key="7">
    <source>
        <dbReference type="ARBA" id="ARBA00023157"/>
    </source>
</evidence>
<evidence type="ECO:0000259" key="10">
    <source>
        <dbReference type="Pfam" id="PF05730"/>
    </source>
</evidence>
<evidence type="ECO:0000256" key="5">
    <source>
        <dbReference type="ARBA" id="ARBA00022622"/>
    </source>
</evidence>
<keyword evidence="5" id="KW-0325">Glycoprotein</keyword>
<accession>A0A6A5KEW7</accession>
<comment type="similarity">
    <text evidence="3">Belongs to the RBT5 family.</text>
</comment>
<evidence type="ECO:0000313" key="12">
    <source>
        <dbReference type="Proteomes" id="UP000800040"/>
    </source>
</evidence>
<proteinExistence type="inferred from homology"/>
<name>A0A6A5KEW7_9PLEO</name>
<evidence type="ECO:0000256" key="8">
    <source>
        <dbReference type="ARBA" id="ARBA00023288"/>
    </source>
</evidence>
<protein>
    <recommendedName>
        <fullName evidence="10">CFEM domain-containing protein</fullName>
    </recommendedName>
</protein>
<dbReference type="Pfam" id="PF05730">
    <property type="entry name" value="CFEM"/>
    <property type="match status" value="1"/>
</dbReference>
<keyword evidence="5" id="KW-0336">GPI-anchor</keyword>
<evidence type="ECO:0000256" key="6">
    <source>
        <dbReference type="ARBA" id="ARBA00022729"/>
    </source>
</evidence>
<evidence type="ECO:0000256" key="2">
    <source>
        <dbReference type="ARBA" id="ARBA00004613"/>
    </source>
</evidence>
<keyword evidence="12" id="KW-1185">Reference proteome</keyword>
<dbReference type="OrthoDB" id="3932980at2759"/>
<gene>
    <name evidence="11" type="ORF">BDW02DRAFT_497573</name>
</gene>
<evidence type="ECO:0000313" key="11">
    <source>
        <dbReference type="EMBL" id="KAF1834750.1"/>
    </source>
</evidence>
<organism evidence="11 12">
    <name type="scientific">Decorospora gaudefroyi</name>
    <dbReference type="NCBI Taxonomy" id="184978"/>
    <lineage>
        <taxon>Eukaryota</taxon>
        <taxon>Fungi</taxon>
        <taxon>Dikarya</taxon>
        <taxon>Ascomycota</taxon>
        <taxon>Pezizomycotina</taxon>
        <taxon>Dothideomycetes</taxon>
        <taxon>Pleosporomycetidae</taxon>
        <taxon>Pleosporales</taxon>
        <taxon>Pleosporineae</taxon>
        <taxon>Pleosporaceae</taxon>
        <taxon>Decorospora</taxon>
    </lineage>
</organism>
<keyword evidence="7" id="KW-1015">Disulfide bond</keyword>
<comment type="subcellular location">
    <subcellularLocation>
        <location evidence="1">Membrane</location>
        <topology evidence="1">Lipid-anchor</topology>
        <topology evidence="1">GPI-anchor</topology>
    </subcellularLocation>
    <subcellularLocation>
        <location evidence="2">Secreted</location>
    </subcellularLocation>
</comment>
<feature type="domain" description="CFEM" evidence="10">
    <location>
        <begin position="47"/>
        <end position="116"/>
    </location>
</feature>
<dbReference type="GO" id="GO:0098552">
    <property type="term" value="C:side of membrane"/>
    <property type="evidence" value="ECO:0007669"/>
    <property type="project" value="UniProtKB-KW"/>
</dbReference>
<evidence type="ECO:0000256" key="4">
    <source>
        <dbReference type="ARBA" id="ARBA00022525"/>
    </source>
</evidence>
<sequence>MRFTQIAALLSLSAVTSAQLTYNITQAYAKGNWKKYRCLDNAKLSSWLPTCLHACQAEANSKDGCAPDDFACHCVNYTVYSDLIEPCAFPPALGGSGTCTLAELGQARPIISDMCNFFNATLYADYRGCPQKLSKRKTYEIICGEEVIVST</sequence>
<dbReference type="Proteomes" id="UP000800040">
    <property type="component" value="Unassembled WGS sequence"/>
</dbReference>
<dbReference type="GO" id="GO:0005576">
    <property type="term" value="C:extracellular region"/>
    <property type="evidence" value="ECO:0007669"/>
    <property type="project" value="UniProtKB-SubCell"/>
</dbReference>
<feature type="chain" id="PRO_5025416446" description="CFEM domain-containing protein" evidence="9">
    <location>
        <begin position="19"/>
        <end position="151"/>
    </location>
</feature>
<evidence type="ECO:0000256" key="3">
    <source>
        <dbReference type="ARBA" id="ARBA00010031"/>
    </source>
</evidence>
<reference evidence="11" key="1">
    <citation type="submission" date="2020-01" db="EMBL/GenBank/DDBJ databases">
        <authorList>
            <consortium name="DOE Joint Genome Institute"/>
            <person name="Haridas S."/>
            <person name="Albert R."/>
            <person name="Binder M."/>
            <person name="Bloem J."/>
            <person name="Labutti K."/>
            <person name="Salamov A."/>
            <person name="Andreopoulos B."/>
            <person name="Baker S.E."/>
            <person name="Barry K."/>
            <person name="Bills G."/>
            <person name="Bluhm B.H."/>
            <person name="Cannon C."/>
            <person name="Castanera R."/>
            <person name="Culley D.E."/>
            <person name="Daum C."/>
            <person name="Ezra D."/>
            <person name="Gonzalez J.B."/>
            <person name="Henrissat B."/>
            <person name="Kuo A."/>
            <person name="Liang C."/>
            <person name="Lipzen A."/>
            <person name="Lutzoni F."/>
            <person name="Magnuson J."/>
            <person name="Mondo S."/>
            <person name="Nolan M."/>
            <person name="Ohm R."/>
            <person name="Pangilinan J."/>
            <person name="Park H.-J."/>
            <person name="Ramirez L."/>
            <person name="Alfaro M."/>
            <person name="Sun H."/>
            <person name="Tritt A."/>
            <person name="Yoshinaga Y."/>
            <person name="Zwiers L.-H."/>
            <person name="Turgeon B.G."/>
            <person name="Goodwin S.B."/>
            <person name="Spatafora J.W."/>
            <person name="Crous P.W."/>
            <person name="Grigoriev I.V."/>
        </authorList>
    </citation>
    <scope>NUCLEOTIDE SEQUENCE</scope>
    <source>
        <strain evidence="11">P77</strain>
    </source>
</reference>
<evidence type="ECO:0000256" key="1">
    <source>
        <dbReference type="ARBA" id="ARBA00004589"/>
    </source>
</evidence>